<name>A0AAE0YU00_9GAST</name>
<gene>
    <name evidence="1" type="ORF">RRG08_061632</name>
</gene>
<proteinExistence type="predicted"/>
<dbReference type="AlphaFoldDB" id="A0AAE0YU00"/>
<evidence type="ECO:0000313" key="1">
    <source>
        <dbReference type="EMBL" id="KAK3757294.1"/>
    </source>
</evidence>
<dbReference type="EMBL" id="JAWDGP010005395">
    <property type="protein sequence ID" value="KAK3757294.1"/>
    <property type="molecule type" value="Genomic_DNA"/>
</dbReference>
<dbReference type="Proteomes" id="UP001283361">
    <property type="component" value="Unassembled WGS sequence"/>
</dbReference>
<comment type="caution">
    <text evidence="1">The sequence shown here is derived from an EMBL/GenBank/DDBJ whole genome shotgun (WGS) entry which is preliminary data.</text>
</comment>
<protein>
    <submittedName>
        <fullName evidence="1">Uncharacterized protein</fullName>
    </submittedName>
</protein>
<evidence type="ECO:0000313" key="2">
    <source>
        <dbReference type="Proteomes" id="UP001283361"/>
    </source>
</evidence>
<accession>A0AAE0YU00</accession>
<sequence>MAGFNDVNSSQFPFFSIERKEPSLAVPEERLSLSSVTTDLLRVIKVCPGLAKTPVDLRRIPEAMTFFKMFC</sequence>
<keyword evidence="2" id="KW-1185">Reference proteome</keyword>
<reference evidence="1" key="1">
    <citation type="journal article" date="2023" name="G3 (Bethesda)">
        <title>A reference genome for the long-term kleptoplast-retaining sea slug Elysia crispata morphotype clarki.</title>
        <authorList>
            <person name="Eastman K.E."/>
            <person name="Pendleton A.L."/>
            <person name="Shaikh M.A."/>
            <person name="Suttiyut T."/>
            <person name="Ogas R."/>
            <person name="Tomko P."/>
            <person name="Gavelis G."/>
            <person name="Widhalm J.R."/>
            <person name="Wisecaver J.H."/>
        </authorList>
    </citation>
    <scope>NUCLEOTIDE SEQUENCE</scope>
    <source>
        <strain evidence="1">ECLA1</strain>
    </source>
</reference>
<organism evidence="1 2">
    <name type="scientific">Elysia crispata</name>
    <name type="common">lettuce slug</name>
    <dbReference type="NCBI Taxonomy" id="231223"/>
    <lineage>
        <taxon>Eukaryota</taxon>
        <taxon>Metazoa</taxon>
        <taxon>Spiralia</taxon>
        <taxon>Lophotrochozoa</taxon>
        <taxon>Mollusca</taxon>
        <taxon>Gastropoda</taxon>
        <taxon>Heterobranchia</taxon>
        <taxon>Euthyneura</taxon>
        <taxon>Panpulmonata</taxon>
        <taxon>Sacoglossa</taxon>
        <taxon>Placobranchoidea</taxon>
        <taxon>Plakobranchidae</taxon>
        <taxon>Elysia</taxon>
    </lineage>
</organism>